<evidence type="ECO:0000256" key="4">
    <source>
        <dbReference type="ARBA" id="ARBA00022691"/>
    </source>
</evidence>
<evidence type="ECO:0000256" key="1">
    <source>
        <dbReference type="ARBA" id="ARBA00010633"/>
    </source>
</evidence>
<evidence type="ECO:0000313" key="8">
    <source>
        <dbReference type="Proteomes" id="UP001292094"/>
    </source>
</evidence>
<dbReference type="GO" id="GO:0016279">
    <property type="term" value="F:protein-lysine N-methyltransferase activity"/>
    <property type="evidence" value="ECO:0007669"/>
    <property type="project" value="InterPro"/>
</dbReference>
<feature type="transmembrane region" description="Helical" evidence="6">
    <location>
        <begin position="20"/>
        <end position="42"/>
    </location>
</feature>
<dbReference type="GO" id="GO:0032259">
    <property type="term" value="P:methylation"/>
    <property type="evidence" value="ECO:0007669"/>
    <property type="project" value="UniProtKB-KW"/>
</dbReference>
<dbReference type="PANTHER" id="PTHR13610">
    <property type="entry name" value="METHYLTRANSFERASE DOMAIN-CONTAINING PROTEIN"/>
    <property type="match status" value="1"/>
</dbReference>
<keyword evidence="3" id="KW-0808">Transferase</keyword>
<evidence type="ECO:0000256" key="5">
    <source>
        <dbReference type="SAM" id="MobiDB-lite"/>
    </source>
</evidence>
<dbReference type="GO" id="GO:0005739">
    <property type="term" value="C:mitochondrion"/>
    <property type="evidence" value="ECO:0007669"/>
    <property type="project" value="TreeGrafter"/>
</dbReference>
<comment type="similarity">
    <text evidence="1">Belongs to the ANT/ATPSC lysine N-methyltransferase family.</text>
</comment>
<keyword evidence="6" id="KW-1133">Transmembrane helix</keyword>
<evidence type="ECO:0000256" key="6">
    <source>
        <dbReference type="SAM" id="Phobius"/>
    </source>
</evidence>
<dbReference type="PANTHER" id="PTHR13610:SF9">
    <property type="entry name" value="FI06469P"/>
    <property type="match status" value="1"/>
</dbReference>
<dbReference type="Proteomes" id="UP001292094">
    <property type="component" value="Unassembled WGS sequence"/>
</dbReference>
<evidence type="ECO:0000256" key="2">
    <source>
        <dbReference type="ARBA" id="ARBA00022603"/>
    </source>
</evidence>
<comment type="caution">
    <text evidence="7">The sequence shown here is derived from an EMBL/GenBank/DDBJ whole genome shotgun (WGS) entry which is preliminary data.</text>
</comment>
<name>A0AAE1NYT7_9EUCA</name>
<reference evidence="7" key="1">
    <citation type="submission" date="2023-11" db="EMBL/GenBank/DDBJ databases">
        <title>Genome assemblies of two species of porcelain crab, Petrolisthes cinctipes and Petrolisthes manimaculis (Anomura: Porcellanidae).</title>
        <authorList>
            <person name="Angst P."/>
        </authorList>
    </citation>
    <scope>NUCLEOTIDE SEQUENCE</scope>
    <source>
        <strain evidence="7">PB745_02</strain>
        <tissue evidence="7">Gill</tissue>
    </source>
</reference>
<dbReference type="EMBL" id="JAWZYT010003624">
    <property type="protein sequence ID" value="KAK4297505.1"/>
    <property type="molecule type" value="Genomic_DNA"/>
</dbReference>
<proteinExistence type="inferred from homology"/>
<accession>A0AAE1NYT7</accession>
<keyword evidence="6" id="KW-0812">Transmembrane</keyword>
<keyword evidence="6" id="KW-0472">Membrane</keyword>
<protein>
    <submittedName>
        <fullName evidence="7">Uncharacterized protein</fullName>
    </submittedName>
</protein>
<feature type="region of interest" description="Disordered" evidence="5">
    <location>
        <begin position="198"/>
        <end position="223"/>
    </location>
</feature>
<dbReference type="Gene3D" id="3.40.50.150">
    <property type="entry name" value="Vaccinia Virus protein VP39"/>
    <property type="match status" value="1"/>
</dbReference>
<dbReference type="GO" id="GO:1905706">
    <property type="term" value="P:regulation of mitochondrial ATP synthesis coupled proton transport"/>
    <property type="evidence" value="ECO:0007669"/>
    <property type="project" value="TreeGrafter"/>
</dbReference>
<evidence type="ECO:0000313" key="7">
    <source>
        <dbReference type="EMBL" id="KAK4297505.1"/>
    </source>
</evidence>
<dbReference type="InterPro" id="IPR026170">
    <property type="entry name" value="FAM173A/B"/>
</dbReference>
<organism evidence="7 8">
    <name type="scientific">Petrolisthes manimaculis</name>
    <dbReference type="NCBI Taxonomy" id="1843537"/>
    <lineage>
        <taxon>Eukaryota</taxon>
        <taxon>Metazoa</taxon>
        <taxon>Ecdysozoa</taxon>
        <taxon>Arthropoda</taxon>
        <taxon>Crustacea</taxon>
        <taxon>Multicrustacea</taxon>
        <taxon>Malacostraca</taxon>
        <taxon>Eumalacostraca</taxon>
        <taxon>Eucarida</taxon>
        <taxon>Decapoda</taxon>
        <taxon>Pleocyemata</taxon>
        <taxon>Anomura</taxon>
        <taxon>Galatheoidea</taxon>
        <taxon>Porcellanidae</taxon>
        <taxon>Petrolisthes</taxon>
    </lineage>
</organism>
<keyword evidence="8" id="KW-1185">Reference proteome</keyword>
<dbReference type="InterPro" id="IPR029063">
    <property type="entry name" value="SAM-dependent_MTases_sf"/>
</dbReference>
<sequence length="223" mass="24260">MEVTKVDDGKRSIKGRGVGLALVGLTGGAAVVLSVVAAPFVAPALRKVCLPYVPATTTQVSNVLRALRGRSGTLVDLGSGDGRIVVAAAREGRFKCTGIELNPWLVWYSRWSAWRVGVSSNTTFTTADLWRTNLTPHSNIVVFGVEEMMPDLEAKLEKELSSDGCVVACRFPFPSWTPTATLGEDIDTVWLYQRPKNTVTQDNGRPAQENYCMSSDTDHNTQQ</sequence>
<dbReference type="AlphaFoldDB" id="A0AAE1NYT7"/>
<keyword evidence="4" id="KW-0949">S-adenosyl-L-methionine</keyword>
<gene>
    <name evidence="7" type="ORF">Pmani_030079</name>
</gene>
<dbReference type="SUPFAM" id="SSF53335">
    <property type="entry name" value="S-adenosyl-L-methionine-dependent methyltransferases"/>
    <property type="match status" value="1"/>
</dbReference>
<evidence type="ECO:0000256" key="3">
    <source>
        <dbReference type="ARBA" id="ARBA00022679"/>
    </source>
</evidence>
<keyword evidence="2" id="KW-0489">Methyltransferase</keyword>